<sequence>MKHLFFLLLLLQLLQANAQDNMPTYRPLFHFSTDSNWINDPNGLVYHNGQYHLFCQYNPFGDKWGHMSWAHAVSNDLFHWQQQPLAIPEFTNPDGSTTMIFSGCAVADSLNTSGFGTAAQPPLVAMYTAHIEKGGKVQSQQQQLAYSTDDGKTWTRYAGNPVLDIKSTEFRDPKIFWYTPGKQWILVLAKPDEYKVRFYSSPDLKQWTYLSDFGGIGDISEVWECPDITEVPVEGTAEKRWLLTLSAGHEVKGYRAMQYFTGVFNGKQFIADQAPYPLYVDFGKDYYAGITWNNIPAADGRVIMLGWANDWRYANDIPTKGFRGQYATPRVLQLRKKDNGQYRLLQWPVAELDKQVKQSHTLPGFTVTSGEHPLYESVIPALDISFDVTLPYATSAGIALQQDSAHTTIISYNNATGNLEIDRSNAGLHNFSTLYTGLDTLHAPGLEKASFRIVFDVCMLEVFVNNGEYVLTDLVFPLQPQTGVVAFANKGTAAFSNIVVKEINKTVHER</sequence>
<dbReference type="InterPro" id="IPR023296">
    <property type="entry name" value="Glyco_hydro_beta-prop_sf"/>
</dbReference>
<dbReference type="GO" id="GO:0005987">
    <property type="term" value="P:sucrose catabolic process"/>
    <property type="evidence" value="ECO:0007669"/>
    <property type="project" value="TreeGrafter"/>
</dbReference>
<keyword evidence="5" id="KW-0732">Signal</keyword>
<keyword evidence="2 4" id="KW-0378">Hydrolase</keyword>
<evidence type="ECO:0000256" key="5">
    <source>
        <dbReference type="SAM" id="SignalP"/>
    </source>
</evidence>
<dbReference type="OrthoDB" id="9759709at2"/>
<evidence type="ECO:0000256" key="1">
    <source>
        <dbReference type="ARBA" id="ARBA00009902"/>
    </source>
</evidence>
<keyword evidence="9" id="KW-1185">Reference proteome</keyword>
<dbReference type="PANTHER" id="PTHR42800">
    <property type="entry name" value="EXOINULINASE INUD (AFU_ORTHOLOGUE AFUA_5G00480)"/>
    <property type="match status" value="1"/>
</dbReference>
<dbReference type="GO" id="GO:0004575">
    <property type="term" value="F:sucrose alpha-glucosidase activity"/>
    <property type="evidence" value="ECO:0007669"/>
    <property type="project" value="TreeGrafter"/>
</dbReference>
<dbReference type="InterPro" id="IPR013320">
    <property type="entry name" value="ConA-like_dom_sf"/>
</dbReference>
<evidence type="ECO:0000259" key="7">
    <source>
        <dbReference type="Pfam" id="PF08244"/>
    </source>
</evidence>
<comment type="similarity">
    <text evidence="1 4">Belongs to the glycosyl hydrolase 32 family.</text>
</comment>
<dbReference type="CDD" id="cd18622">
    <property type="entry name" value="GH32_Inu-like"/>
    <property type="match status" value="1"/>
</dbReference>
<dbReference type="RefSeq" id="WP_116849239.1">
    <property type="nucleotide sequence ID" value="NZ_QTJU01000010.1"/>
</dbReference>
<accession>A0A3E1NER5</accession>
<proteinExistence type="inferred from homology"/>
<evidence type="ECO:0000256" key="2">
    <source>
        <dbReference type="ARBA" id="ARBA00022801"/>
    </source>
</evidence>
<feature type="domain" description="Glycosyl hydrolase family 32 C-terminal" evidence="7">
    <location>
        <begin position="380"/>
        <end position="501"/>
    </location>
</feature>
<dbReference type="SUPFAM" id="SSF49899">
    <property type="entry name" value="Concanavalin A-like lectins/glucanases"/>
    <property type="match status" value="1"/>
</dbReference>
<dbReference type="AlphaFoldDB" id="A0A3E1NER5"/>
<organism evidence="8 9">
    <name type="scientific">Deminuibacter soli</name>
    <dbReference type="NCBI Taxonomy" id="2291815"/>
    <lineage>
        <taxon>Bacteria</taxon>
        <taxon>Pseudomonadati</taxon>
        <taxon>Bacteroidota</taxon>
        <taxon>Chitinophagia</taxon>
        <taxon>Chitinophagales</taxon>
        <taxon>Chitinophagaceae</taxon>
        <taxon>Deminuibacter</taxon>
    </lineage>
</organism>
<dbReference type="Gene3D" id="2.115.10.20">
    <property type="entry name" value="Glycosyl hydrolase domain, family 43"/>
    <property type="match status" value="1"/>
</dbReference>
<dbReference type="SMART" id="SM00640">
    <property type="entry name" value="Glyco_32"/>
    <property type="match status" value="1"/>
</dbReference>
<dbReference type="InterPro" id="IPR013189">
    <property type="entry name" value="Glyco_hydro_32_C"/>
</dbReference>
<evidence type="ECO:0000256" key="3">
    <source>
        <dbReference type="ARBA" id="ARBA00023295"/>
    </source>
</evidence>
<dbReference type="Proteomes" id="UP000261284">
    <property type="component" value="Unassembled WGS sequence"/>
</dbReference>
<keyword evidence="3 4" id="KW-0326">Glycosidase</keyword>
<dbReference type="Pfam" id="PF00251">
    <property type="entry name" value="Glyco_hydro_32N"/>
    <property type="match status" value="1"/>
</dbReference>
<name>A0A3E1NER5_9BACT</name>
<feature type="signal peptide" evidence="5">
    <location>
        <begin position="1"/>
        <end position="18"/>
    </location>
</feature>
<dbReference type="GO" id="GO:0005737">
    <property type="term" value="C:cytoplasm"/>
    <property type="evidence" value="ECO:0007669"/>
    <property type="project" value="TreeGrafter"/>
</dbReference>
<comment type="caution">
    <text evidence="8">The sequence shown here is derived from an EMBL/GenBank/DDBJ whole genome shotgun (WGS) entry which is preliminary data.</text>
</comment>
<dbReference type="Pfam" id="PF08244">
    <property type="entry name" value="Glyco_hydro_32C"/>
    <property type="match status" value="1"/>
</dbReference>
<dbReference type="InterPro" id="IPR013148">
    <property type="entry name" value="Glyco_hydro_32_N"/>
</dbReference>
<evidence type="ECO:0000313" key="9">
    <source>
        <dbReference type="Proteomes" id="UP000261284"/>
    </source>
</evidence>
<feature type="chain" id="PRO_5017823824" evidence="5">
    <location>
        <begin position="19"/>
        <end position="510"/>
    </location>
</feature>
<dbReference type="EMBL" id="QTJU01000010">
    <property type="protein sequence ID" value="RFM26367.1"/>
    <property type="molecule type" value="Genomic_DNA"/>
</dbReference>
<protein>
    <submittedName>
        <fullName evidence="8">Glycoside hydrolase family 32 protein</fullName>
    </submittedName>
</protein>
<feature type="domain" description="Glycosyl hydrolase family 32 N-terminal" evidence="6">
    <location>
        <begin position="30"/>
        <end position="348"/>
    </location>
</feature>
<dbReference type="InterPro" id="IPR001362">
    <property type="entry name" value="Glyco_hydro_32"/>
</dbReference>
<dbReference type="Gene3D" id="2.60.120.560">
    <property type="entry name" value="Exo-inulinase, domain 1"/>
    <property type="match status" value="1"/>
</dbReference>
<dbReference type="PANTHER" id="PTHR42800:SF3">
    <property type="entry name" value="GLYCOSYL HYDROLASE FAMILY 32 N-TERMINAL DOMAIN-CONTAINING PROTEIN"/>
    <property type="match status" value="1"/>
</dbReference>
<reference evidence="8 9" key="1">
    <citation type="submission" date="2018-08" db="EMBL/GenBank/DDBJ databases">
        <title>Chitinophagaceae sp. K23C18032701, a novel bacterium isolated from forest soil.</title>
        <authorList>
            <person name="Wang C."/>
        </authorList>
    </citation>
    <scope>NUCLEOTIDE SEQUENCE [LARGE SCALE GENOMIC DNA]</scope>
    <source>
        <strain evidence="8 9">K23C18032701</strain>
    </source>
</reference>
<evidence type="ECO:0000259" key="6">
    <source>
        <dbReference type="Pfam" id="PF00251"/>
    </source>
</evidence>
<gene>
    <name evidence="8" type="ORF">DXN05_20890</name>
</gene>
<dbReference type="SUPFAM" id="SSF75005">
    <property type="entry name" value="Arabinanase/levansucrase/invertase"/>
    <property type="match status" value="1"/>
</dbReference>
<evidence type="ECO:0000313" key="8">
    <source>
        <dbReference type="EMBL" id="RFM26367.1"/>
    </source>
</evidence>
<evidence type="ECO:0000256" key="4">
    <source>
        <dbReference type="RuleBase" id="RU362110"/>
    </source>
</evidence>